<name>A0A5B0MHU3_PUCGR</name>
<organism evidence="2 4">
    <name type="scientific">Puccinia graminis f. sp. tritici</name>
    <dbReference type="NCBI Taxonomy" id="56615"/>
    <lineage>
        <taxon>Eukaryota</taxon>
        <taxon>Fungi</taxon>
        <taxon>Dikarya</taxon>
        <taxon>Basidiomycota</taxon>
        <taxon>Pucciniomycotina</taxon>
        <taxon>Pucciniomycetes</taxon>
        <taxon>Pucciniales</taxon>
        <taxon>Pucciniaceae</taxon>
        <taxon>Puccinia</taxon>
    </lineage>
</organism>
<evidence type="ECO:0000313" key="1">
    <source>
        <dbReference type="EMBL" id="KAA1069219.1"/>
    </source>
</evidence>
<gene>
    <name evidence="1" type="ORF">PGT21_016646</name>
    <name evidence="2" type="ORF">PGTUg99_032626</name>
</gene>
<evidence type="ECO:0000313" key="3">
    <source>
        <dbReference type="Proteomes" id="UP000324748"/>
    </source>
</evidence>
<dbReference type="AlphaFoldDB" id="A0A5B0MHU3"/>
<evidence type="ECO:0000313" key="4">
    <source>
        <dbReference type="Proteomes" id="UP000325313"/>
    </source>
</evidence>
<proteinExistence type="predicted"/>
<protein>
    <submittedName>
        <fullName evidence="2">Uncharacterized protein</fullName>
    </submittedName>
</protein>
<accession>A0A5B0MHU3</accession>
<dbReference type="Proteomes" id="UP000324748">
    <property type="component" value="Unassembled WGS sequence"/>
</dbReference>
<dbReference type="Proteomes" id="UP000325313">
    <property type="component" value="Unassembled WGS sequence"/>
</dbReference>
<dbReference type="OrthoDB" id="2500287at2759"/>
<dbReference type="EMBL" id="VDEP01000472">
    <property type="protein sequence ID" value="KAA1075626.1"/>
    <property type="molecule type" value="Genomic_DNA"/>
</dbReference>
<comment type="caution">
    <text evidence="2">The sequence shown here is derived from an EMBL/GenBank/DDBJ whole genome shotgun (WGS) entry which is preliminary data.</text>
</comment>
<evidence type="ECO:0000313" key="2">
    <source>
        <dbReference type="EMBL" id="KAA1075626.1"/>
    </source>
</evidence>
<reference evidence="3 4" key="1">
    <citation type="submission" date="2019-05" db="EMBL/GenBank/DDBJ databases">
        <title>Emergence of the Ug99 lineage of the wheat stem rust pathogen through somatic hybridization.</title>
        <authorList>
            <person name="Li F."/>
            <person name="Upadhyaya N.M."/>
            <person name="Sperschneider J."/>
            <person name="Matny O."/>
            <person name="Nguyen-Phuc H."/>
            <person name="Mago R."/>
            <person name="Raley C."/>
            <person name="Miller M.E."/>
            <person name="Silverstein K.A.T."/>
            <person name="Henningsen E."/>
            <person name="Hirsch C.D."/>
            <person name="Visser B."/>
            <person name="Pretorius Z.A."/>
            <person name="Steffenson B.J."/>
            <person name="Schwessinger B."/>
            <person name="Dodds P.N."/>
            <person name="Figueroa M."/>
        </authorList>
    </citation>
    <scope>NUCLEOTIDE SEQUENCE [LARGE SCALE GENOMIC DNA]</scope>
    <source>
        <strain evidence="1">21-0</strain>
        <strain evidence="2 4">Ug99</strain>
    </source>
</reference>
<sequence length="216" mass="24457">MVMTTTSRLLTSDYRTQTILDSQSPRFLQQLPEDYSENCTWLASFDNIIRQQLKAEKFKLSTIIQSNLPPPPAKVPPILKLVSSVYIAMHPCYKNTPEARVYAEVPPPARARLAYIRFMIHLNHIQREGKQKGETPTIWHQINDDLNARVGRTRMYRYAFGQIILAKDKRLWDGATTLDKVDPDDCALPTEDEIAAEIARLGGDQSTQAAPTTTAT</sequence>
<dbReference type="EMBL" id="VSWC01000183">
    <property type="protein sequence ID" value="KAA1069219.1"/>
    <property type="molecule type" value="Genomic_DNA"/>
</dbReference>
<keyword evidence="3" id="KW-1185">Reference proteome</keyword>